<dbReference type="AlphaFoldDB" id="A0A9W6QGV1"/>
<evidence type="ECO:0000313" key="8">
    <source>
        <dbReference type="Proteomes" id="UP001165041"/>
    </source>
</evidence>
<feature type="compositionally biased region" description="Polar residues" evidence="5">
    <location>
        <begin position="9"/>
        <end position="24"/>
    </location>
</feature>
<feature type="region of interest" description="Disordered" evidence="5">
    <location>
        <begin position="1"/>
        <end position="27"/>
    </location>
</feature>
<dbReference type="EMBL" id="BSSA01000038">
    <property type="protein sequence ID" value="GLW74721.1"/>
    <property type="molecule type" value="Genomic_DNA"/>
</dbReference>
<reference evidence="7" key="1">
    <citation type="submission" date="2023-02" db="EMBL/GenBank/DDBJ databases">
        <title>Kitasatospora phosalacinea NBRC 14627.</title>
        <authorList>
            <person name="Ichikawa N."/>
            <person name="Sato H."/>
            <person name="Tonouchi N."/>
        </authorList>
    </citation>
    <scope>NUCLEOTIDE SEQUENCE</scope>
    <source>
        <strain evidence="7">NBRC 14627</strain>
    </source>
</reference>
<evidence type="ECO:0000256" key="1">
    <source>
        <dbReference type="ARBA" id="ARBA00009897"/>
    </source>
</evidence>
<evidence type="ECO:0000256" key="2">
    <source>
        <dbReference type="ARBA" id="ARBA00022598"/>
    </source>
</evidence>
<dbReference type="PANTHER" id="PTHR43785:SF12">
    <property type="entry name" value="TYPE-1 GLUTAMINE SYNTHETASE 2"/>
    <property type="match status" value="1"/>
</dbReference>
<dbReference type="GO" id="GO:0004356">
    <property type="term" value="F:glutamine synthetase activity"/>
    <property type="evidence" value="ECO:0007669"/>
    <property type="project" value="InterPro"/>
</dbReference>
<dbReference type="SMART" id="SM01230">
    <property type="entry name" value="Gln-synt_C"/>
    <property type="match status" value="1"/>
</dbReference>
<feature type="domain" description="GS catalytic" evidence="6">
    <location>
        <begin position="133"/>
        <end position="465"/>
    </location>
</feature>
<dbReference type="RefSeq" id="WP_285740287.1">
    <property type="nucleotide sequence ID" value="NZ_BSSA01000038.1"/>
</dbReference>
<keyword evidence="2" id="KW-0436">Ligase</keyword>
<comment type="similarity">
    <text evidence="1 3 4">Belongs to the glutamine synthetase family.</text>
</comment>
<evidence type="ECO:0000256" key="5">
    <source>
        <dbReference type="SAM" id="MobiDB-lite"/>
    </source>
</evidence>
<dbReference type="InterPro" id="IPR014746">
    <property type="entry name" value="Gln_synth/guanido_kin_cat_dom"/>
</dbReference>
<protein>
    <submittedName>
        <fullName evidence="7">Glutamine synthetase</fullName>
    </submittedName>
</protein>
<dbReference type="Gene3D" id="3.30.590.10">
    <property type="entry name" value="Glutamine synthetase/guanido kinase, catalytic domain"/>
    <property type="match status" value="1"/>
</dbReference>
<dbReference type="PROSITE" id="PS51987">
    <property type="entry name" value="GS_CATALYTIC"/>
    <property type="match status" value="1"/>
</dbReference>
<dbReference type="PANTHER" id="PTHR43785">
    <property type="entry name" value="GAMMA-GLUTAMYLPUTRESCINE SYNTHETASE"/>
    <property type="match status" value="1"/>
</dbReference>
<accession>A0A9W6QGV1</accession>
<dbReference type="Pfam" id="PF00120">
    <property type="entry name" value="Gln-synt_C"/>
    <property type="match status" value="1"/>
</dbReference>
<sequence length="465" mass="49458">MARKRSKQARTAQANALPTPTSGTRDALEGWAADGAVDTVLLGVVDGQGRLKGKELDAEFLLPRLCDGSFTPEVCGYLFDTDLGMSASWGGGFGDVLLLPDRSRATRLPWLPATALLPAEPIAPGAVPLPTGPVAILQAQLLQLAGLGYRLKVGIETEFTVFEGTAEEAADDAFRQLVPVTRDNRDYALDQPSQLTAYTRHLRRVLREAGMPVEAVKTESSPGQVEVTFPYGEAEAACWQHVLFKHAARAVADQHRMSATFMAAPATGVGSGMHLHVSLWRGAEPAMCTERGEAELSAEGLAAVAGVLEVLSVTGPMWAPHVNSYRRLRPRSFAPTRSVWGRDNRTCAVRVVGHGRGLHLEVRVPGADANPYVALAAVAAGIRHGLERELKPPQACEGDGYEAWDAPTLPTSLTEAVAAMESSPLALELLGGEVAGHLVVAGRREVLALAHTVTDAELAWGFAQA</sequence>
<dbReference type="Proteomes" id="UP001165041">
    <property type="component" value="Unassembled WGS sequence"/>
</dbReference>
<dbReference type="InterPro" id="IPR036651">
    <property type="entry name" value="Gln_synt_N_sf"/>
</dbReference>
<proteinExistence type="inferred from homology"/>
<dbReference type="SUPFAM" id="SSF55931">
    <property type="entry name" value="Glutamine synthetase/guanido kinase"/>
    <property type="match status" value="1"/>
</dbReference>
<evidence type="ECO:0000256" key="4">
    <source>
        <dbReference type="RuleBase" id="RU000384"/>
    </source>
</evidence>
<dbReference type="GO" id="GO:0006542">
    <property type="term" value="P:glutamine biosynthetic process"/>
    <property type="evidence" value="ECO:0007669"/>
    <property type="project" value="InterPro"/>
</dbReference>
<dbReference type="SUPFAM" id="SSF54368">
    <property type="entry name" value="Glutamine synthetase, N-terminal domain"/>
    <property type="match status" value="1"/>
</dbReference>
<gene>
    <name evidence="7" type="ORF">Kpho02_70180</name>
</gene>
<dbReference type="InterPro" id="IPR008146">
    <property type="entry name" value="Gln_synth_cat_dom"/>
</dbReference>
<name>A0A9W6QGV1_9ACTN</name>
<evidence type="ECO:0000256" key="3">
    <source>
        <dbReference type="PROSITE-ProRule" id="PRU01331"/>
    </source>
</evidence>
<organism evidence="7 8">
    <name type="scientific">Kitasatospora phosalacinea</name>
    <dbReference type="NCBI Taxonomy" id="2065"/>
    <lineage>
        <taxon>Bacteria</taxon>
        <taxon>Bacillati</taxon>
        <taxon>Actinomycetota</taxon>
        <taxon>Actinomycetes</taxon>
        <taxon>Kitasatosporales</taxon>
        <taxon>Streptomycetaceae</taxon>
        <taxon>Kitasatospora</taxon>
    </lineage>
</organism>
<evidence type="ECO:0000259" key="6">
    <source>
        <dbReference type="PROSITE" id="PS51987"/>
    </source>
</evidence>
<evidence type="ECO:0000313" key="7">
    <source>
        <dbReference type="EMBL" id="GLW74721.1"/>
    </source>
</evidence>
<comment type="caution">
    <text evidence="7">The sequence shown here is derived from an EMBL/GenBank/DDBJ whole genome shotgun (WGS) entry which is preliminary data.</text>
</comment>